<dbReference type="EMBL" id="SJPM01000006">
    <property type="protein sequence ID" value="TWT95624.1"/>
    <property type="molecule type" value="Genomic_DNA"/>
</dbReference>
<dbReference type="PANTHER" id="PTHR36973:SF4">
    <property type="entry name" value="NODULATION PROTEIN"/>
    <property type="match status" value="1"/>
</dbReference>
<dbReference type="Gene3D" id="3.40.50.150">
    <property type="entry name" value="Vaccinia Virus protein VP39"/>
    <property type="match status" value="1"/>
</dbReference>
<dbReference type="InterPro" id="IPR053188">
    <property type="entry name" value="FkbM_Methyltransferase"/>
</dbReference>
<sequence>MNIARHRMLRLKTLRGMTVVHVGAHLAQEAERYESVCARRVLWVEAAPDTYEKLQQTLSRRDPNRRSALQKALFLPPTEHIAINALAGAKDQGEAEFVRFNNHGASDSIFQLSSQCKEMIPGLHATGEVLRLPFRKLDSIVRDAGIEPSEVNCLVLDVQGAELLVLQGATEILQNIQCLETELSTKPIYEGGVLFDELNAFLEQKQFHCKTRIRKVHQNAIYEAAA</sequence>
<dbReference type="AlphaFoldDB" id="A0A5C6A6V6"/>
<evidence type="ECO:0000313" key="3">
    <source>
        <dbReference type="Proteomes" id="UP000316213"/>
    </source>
</evidence>
<proteinExistence type="predicted"/>
<dbReference type="NCBIfam" id="TIGR01444">
    <property type="entry name" value="fkbM_fam"/>
    <property type="match status" value="1"/>
</dbReference>
<dbReference type="PANTHER" id="PTHR36973">
    <property type="entry name" value="SLL1456 PROTEIN-RELATED"/>
    <property type="match status" value="1"/>
</dbReference>
<dbReference type="OrthoDB" id="4104638at2"/>
<gene>
    <name evidence="2" type="ORF">Pla100_32650</name>
</gene>
<organism evidence="2 3">
    <name type="scientific">Neorhodopirellula pilleata</name>
    <dbReference type="NCBI Taxonomy" id="2714738"/>
    <lineage>
        <taxon>Bacteria</taxon>
        <taxon>Pseudomonadati</taxon>
        <taxon>Planctomycetota</taxon>
        <taxon>Planctomycetia</taxon>
        <taxon>Pirellulales</taxon>
        <taxon>Pirellulaceae</taxon>
        <taxon>Neorhodopirellula</taxon>
    </lineage>
</organism>
<reference evidence="2 3" key="1">
    <citation type="submission" date="2019-02" db="EMBL/GenBank/DDBJ databases">
        <title>Deep-cultivation of Planctomycetes and their phenomic and genomic characterization uncovers novel biology.</title>
        <authorList>
            <person name="Wiegand S."/>
            <person name="Jogler M."/>
            <person name="Boedeker C."/>
            <person name="Pinto D."/>
            <person name="Vollmers J."/>
            <person name="Rivas-Marin E."/>
            <person name="Kohn T."/>
            <person name="Peeters S.H."/>
            <person name="Heuer A."/>
            <person name="Rast P."/>
            <person name="Oberbeckmann S."/>
            <person name="Bunk B."/>
            <person name="Jeske O."/>
            <person name="Meyerdierks A."/>
            <person name="Storesund J.E."/>
            <person name="Kallscheuer N."/>
            <person name="Luecker S."/>
            <person name="Lage O.M."/>
            <person name="Pohl T."/>
            <person name="Merkel B.J."/>
            <person name="Hornburger P."/>
            <person name="Mueller R.-W."/>
            <person name="Bruemmer F."/>
            <person name="Labrenz M."/>
            <person name="Spormann A.M."/>
            <person name="Op Den Camp H."/>
            <person name="Overmann J."/>
            <person name="Amann R."/>
            <person name="Jetten M.S.M."/>
            <person name="Mascher T."/>
            <person name="Medema M.H."/>
            <person name="Devos D.P."/>
            <person name="Kaster A.-K."/>
            <person name="Ovreas L."/>
            <person name="Rohde M."/>
            <person name="Galperin M.Y."/>
            <person name="Jogler C."/>
        </authorList>
    </citation>
    <scope>NUCLEOTIDE SEQUENCE [LARGE SCALE GENOMIC DNA]</scope>
    <source>
        <strain evidence="2 3">Pla100</strain>
    </source>
</reference>
<accession>A0A5C6A6V6</accession>
<dbReference type="Proteomes" id="UP000316213">
    <property type="component" value="Unassembled WGS sequence"/>
</dbReference>
<evidence type="ECO:0000313" key="2">
    <source>
        <dbReference type="EMBL" id="TWT95624.1"/>
    </source>
</evidence>
<dbReference type="RefSeq" id="WP_146578670.1">
    <property type="nucleotide sequence ID" value="NZ_SJPM01000006.1"/>
</dbReference>
<protein>
    <recommendedName>
        <fullName evidence="1">Methyltransferase FkbM domain-containing protein</fullName>
    </recommendedName>
</protein>
<comment type="caution">
    <text evidence="2">The sequence shown here is derived from an EMBL/GenBank/DDBJ whole genome shotgun (WGS) entry which is preliminary data.</text>
</comment>
<dbReference type="InterPro" id="IPR029063">
    <property type="entry name" value="SAM-dependent_MTases_sf"/>
</dbReference>
<keyword evidence="3" id="KW-1185">Reference proteome</keyword>
<dbReference type="Pfam" id="PF05050">
    <property type="entry name" value="Methyltransf_21"/>
    <property type="match status" value="1"/>
</dbReference>
<dbReference type="InterPro" id="IPR006342">
    <property type="entry name" value="FkbM_mtfrase"/>
</dbReference>
<dbReference type="SUPFAM" id="SSF53335">
    <property type="entry name" value="S-adenosyl-L-methionine-dependent methyltransferases"/>
    <property type="match status" value="1"/>
</dbReference>
<evidence type="ECO:0000259" key="1">
    <source>
        <dbReference type="Pfam" id="PF05050"/>
    </source>
</evidence>
<dbReference type="GO" id="GO:0008171">
    <property type="term" value="F:O-methyltransferase activity"/>
    <property type="evidence" value="ECO:0007669"/>
    <property type="project" value="TreeGrafter"/>
</dbReference>
<name>A0A5C6A6V6_9BACT</name>
<feature type="domain" description="Methyltransferase FkbM" evidence="1">
    <location>
        <begin position="21"/>
        <end position="208"/>
    </location>
</feature>